<dbReference type="VEuPathDB" id="MicrosporidiaDB:EHP00_1198"/>
<feature type="compositionally biased region" description="Low complexity" evidence="1">
    <location>
        <begin position="41"/>
        <end position="69"/>
    </location>
</feature>
<feature type="region of interest" description="Disordered" evidence="1">
    <location>
        <begin position="1"/>
        <end position="69"/>
    </location>
</feature>
<evidence type="ECO:0000313" key="2">
    <source>
        <dbReference type="EMBL" id="OQS55467.1"/>
    </source>
</evidence>
<reference evidence="2 3" key="1">
    <citation type="journal article" date="2017" name="Environ. Microbiol.">
        <title>Decay of the glycolytic pathway and adaptation to intranuclear parasitism within Enterocytozoonidae microsporidia.</title>
        <authorList>
            <person name="Wiredu Boakye D."/>
            <person name="Jaroenlak P."/>
            <person name="Prachumwat A."/>
            <person name="Williams T.A."/>
            <person name="Bateman K.S."/>
            <person name="Itsathitphaisarn O."/>
            <person name="Sritunyalucksana K."/>
            <person name="Paszkiewicz K.H."/>
            <person name="Moore K.A."/>
            <person name="Stentiford G.D."/>
            <person name="Williams B.A."/>
        </authorList>
    </citation>
    <scope>NUCLEOTIDE SEQUENCE [LARGE SCALE GENOMIC DNA]</scope>
    <source>
        <strain evidence="2 3">TH1</strain>
    </source>
</reference>
<comment type="caution">
    <text evidence="2">The sequence shown here is derived from an EMBL/GenBank/DDBJ whole genome shotgun (WGS) entry which is preliminary data.</text>
</comment>
<protein>
    <submittedName>
        <fullName evidence="2">Uncharacterized protein</fullName>
    </submittedName>
</protein>
<gene>
    <name evidence="2" type="ORF">EHP00_1198</name>
</gene>
<feature type="region of interest" description="Disordered" evidence="1">
    <location>
        <begin position="109"/>
        <end position="136"/>
    </location>
</feature>
<proteinExistence type="predicted"/>
<keyword evidence="3" id="KW-1185">Reference proteome</keyword>
<dbReference type="Proteomes" id="UP000192758">
    <property type="component" value="Unassembled WGS sequence"/>
</dbReference>
<dbReference type="OrthoDB" id="2195677at2759"/>
<name>A0A1W0E870_9MICR</name>
<feature type="compositionally biased region" description="Polar residues" evidence="1">
    <location>
        <begin position="116"/>
        <end position="125"/>
    </location>
</feature>
<feature type="compositionally biased region" description="Basic and acidic residues" evidence="1">
    <location>
        <begin position="1"/>
        <end position="27"/>
    </location>
</feature>
<accession>A0A1W0E870</accession>
<organism evidence="2 3">
    <name type="scientific">Ecytonucleospora hepatopenaei</name>
    <dbReference type="NCBI Taxonomy" id="646526"/>
    <lineage>
        <taxon>Eukaryota</taxon>
        <taxon>Fungi</taxon>
        <taxon>Fungi incertae sedis</taxon>
        <taxon>Microsporidia</taxon>
        <taxon>Enterocytozoonidae</taxon>
        <taxon>Ecytonucleospora</taxon>
    </lineage>
</organism>
<dbReference type="AlphaFoldDB" id="A0A1W0E870"/>
<evidence type="ECO:0000256" key="1">
    <source>
        <dbReference type="SAM" id="MobiDB-lite"/>
    </source>
</evidence>
<dbReference type="EMBL" id="MNPJ01000009">
    <property type="protein sequence ID" value="OQS55467.1"/>
    <property type="molecule type" value="Genomic_DNA"/>
</dbReference>
<sequence length="375" mass="43169">MSEDNLSKKDTKNQSKQDTPPLEKTKSIESLNKNSKDENNSKNTLNKNSTKTNSRNTSNNTNEEMSNSTTRKNFEYLDNLYNKNQGAKIIEDTMSSEINEKFKKEINEARDKVKSSKNISDQNKSGGDKNCENSERKEINKKCNKSKCSDIDCDDIDNDDIERIYIKIMKKSGCDHKTALSAYKRANKNINNAIDIAKTEYRASLPTITEYKNGIQVNFKGKEIFYEKTTPKGAYLTDCLAKGEFDRKVLGLTGDFVDVIFVDLQKETKHIPKVYKPYKGEINRDSFNSLINEYSAVLPKTIQFDEKYDVLFKLCYQKHVSICQINKKSTLAKVFQYFKAFFEKNVKLVRSGEDLEEETNAKEIENDLIVLYVEK</sequence>
<feature type="compositionally biased region" description="Basic and acidic residues" evidence="1">
    <location>
        <begin position="126"/>
        <end position="136"/>
    </location>
</feature>
<evidence type="ECO:0000313" key="3">
    <source>
        <dbReference type="Proteomes" id="UP000192758"/>
    </source>
</evidence>